<organism evidence="2 3">
    <name type="scientific">Microbacterium barkeri</name>
    <dbReference type="NCBI Taxonomy" id="33917"/>
    <lineage>
        <taxon>Bacteria</taxon>
        <taxon>Bacillati</taxon>
        <taxon>Actinomycetota</taxon>
        <taxon>Actinomycetes</taxon>
        <taxon>Micrococcales</taxon>
        <taxon>Microbacteriaceae</taxon>
        <taxon>Microbacterium</taxon>
    </lineage>
</organism>
<name>A0A9W6LWK0_9MICO</name>
<dbReference type="EMBL" id="BSEJ01000005">
    <property type="protein sequence ID" value="GLJ61255.1"/>
    <property type="molecule type" value="Genomic_DNA"/>
</dbReference>
<evidence type="ECO:0000259" key="1">
    <source>
        <dbReference type="Pfam" id="PF13761"/>
    </source>
</evidence>
<dbReference type="RefSeq" id="WP_271172968.1">
    <property type="nucleotide sequence ID" value="NZ_BSEJ01000005.1"/>
</dbReference>
<dbReference type="Proteomes" id="UP001142462">
    <property type="component" value="Unassembled WGS sequence"/>
</dbReference>
<proteinExistence type="predicted"/>
<reference evidence="2" key="1">
    <citation type="journal article" date="2014" name="Int. J. Syst. Evol. Microbiol.">
        <title>Complete genome sequence of Corynebacterium casei LMG S-19264T (=DSM 44701T), isolated from a smear-ripened cheese.</title>
        <authorList>
            <consortium name="US DOE Joint Genome Institute (JGI-PGF)"/>
            <person name="Walter F."/>
            <person name="Albersmeier A."/>
            <person name="Kalinowski J."/>
            <person name="Ruckert C."/>
        </authorList>
    </citation>
    <scope>NUCLEOTIDE SEQUENCE</scope>
    <source>
        <strain evidence="2">VKM Ac-1020</strain>
    </source>
</reference>
<comment type="caution">
    <text evidence="2">The sequence shown here is derived from an EMBL/GenBank/DDBJ whole genome shotgun (WGS) entry which is preliminary data.</text>
</comment>
<accession>A0A9W6LWK0</accession>
<dbReference type="AlphaFoldDB" id="A0A9W6LWK0"/>
<reference evidence="2" key="2">
    <citation type="submission" date="2023-01" db="EMBL/GenBank/DDBJ databases">
        <authorList>
            <person name="Sun Q."/>
            <person name="Evtushenko L."/>
        </authorList>
    </citation>
    <scope>NUCLEOTIDE SEQUENCE</scope>
    <source>
        <strain evidence="2">VKM Ac-1020</strain>
    </source>
</reference>
<gene>
    <name evidence="2" type="ORF">GCM10017576_13840</name>
</gene>
<dbReference type="Pfam" id="PF13761">
    <property type="entry name" value="DUF4166"/>
    <property type="match status" value="1"/>
</dbReference>
<feature type="domain" description="DUF4166" evidence="1">
    <location>
        <begin position="17"/>
        <end position="194"/>
    </location>
</feature>
<evidence type="ECO:0000313" key="2">
    <source>
        <dbReference type="EMBL" id="GLJ61255.1"/>
    </source>
</evidence>
<keyword evidence="3" id="KW-1185">Reference proteome</keyword>
<evidence type="ECO:0000313" key="3">
    <source>
        <dbReference type="Proteomes" id="UP001142462"/>
    </source>
</evidence>
<dbReference type="InterPro" id="IPR025311">
    <property type="entry name" value="DUF4166"/>
</dbReference>
<sequence length="204" mass="22673">MTGSPYARALGARIDELHPTLRRYFSTIPEGSVGVGEGVFDTVGTPRRWLHPLLRVLEARGVVWAGWARDVPFRIVNRTADGRALARRELRLPGGDWTMVDAVALAETGRVVDRLGEPPTLAAVFDGRVDDGALVLVSRSVGLRWGRLRVRLPRRVAPVVRLRESWDDAVGRQRVELTVDVPVVGRVYAYRGTFRYRIEPDAGG</sequence>
<protein>
    <recommendedName>
        <fullName evidence="1">DUF4166 domain-containing protein</fullName>
    </recommendedName>
</protein>